<dbReference type="SUPFAM" id="SSF158997">
    <property type="entry name" value="Trm112p-like"/>
    <property type="match status" value="1"/>
</dbReference>
<evidence type="ECO:0000313" key="7">
    <source>
        <dbReference type="Proteomes" id="UP000007635"/>
    </source>
</evidence>
<protein>
    <recommendedName>
        <fullName evidence="5">Protein preY, mitochondrial</fullName>
    </recommendedName>
</protein>
<keyword evidence="7" id="KW-1185">Reference proteome</keyword>
<reference evidence="6 7" key="1">
    <citation type="journal article" date="2021" name="G3 (Bethesda)">
        <title>Improved contiguity of the threespine stickleback genome using long-read sequencing.</title>
        <authorList>
            <person name="Nath S."/>
            <person name="Shaw D.E."/>
            <person name="White M.A."/>
        </authorList>
    </citation>
    <scope>NUCLEOTIDE SEQUENCE [LARGE SCALE GENOMIC DNA]</scope>
    <source>
        <strain evidence="6 7">Lake Benthic</strain>
    </source>
</reference>
<evidence type="ECO:0000256" key="1">
    <source>
        <dbReference type="ARBA" id="ARBA00004173"/>
    </source>
</evidence>
<accession>A0AAQ4P2H7</accession>
<comment type="subcellular location">
    <subcellularLocation>
        <location evidence="1">Mitochondrion</location>
    </subcellularLocation>
</comment>
<sequence length="147" mass="16231">MKSSRHAELIELVYRRRTPIAVAPCARSSGPSCCLGSPDMYRGVAGRLVTEAGRVRRGVERAALGPRLRRFSGAKDEAQPPFDRSLLRFLVCPLSKRPLRYEPETSELINDELGIAYPIVDGIPNMIPQEARLIQKDTDVSTTPAQG</sequence>
<evidence type="ECO:0000256" key="2">
    <source>
        <dbReference type="ARBA" id="ARBA00022946"/>
    </source>
</evidence>
<dbReference type="PANTHER" id="PTHR33505:SF4">
    <property type="entry name" value="PROTEIN PREY, MITOCHONDRIAL"/>
    <property type="match status" value="1"/>
</dbReference>
<comment type="similarity">
    <text evidence="4">Belongs to the PREY family.</text>
</comment>
<dbReference type="FunFam" id="2.20.25.10:FF:000017">
    <property type="entry name" value="protein preY, mitochondrial"/>
    <property type="match status" value="1"/>
</dbReference>
<dbReference type="AlphaFoldDB" id="A0AAQ4P2H7"/>
<keyword evidence="3" id="KW-0496">Mitochondrion</keyword>
<dbReference type="GeneTree" id="ENSGT00390000015889"/>
<dbReference type="Proteomes" id="UP000007635">
    <property type="component" value="Chromosome XIX"/>
</dbReference>
<keyword evidence="2" id="KW-0809">Transit peptide</keyword>
<evidence type="ECO:0000256" key="4">
    <source>
        <dbReference type="ARBA" id="ARBA00038479"/>
    </source>
</evidence>
<reference evidence="6" key="3">
    <citation type="submission" date="2025-09" db="UniProtKB">
        <authorList>
            <consortium name="Ensembl"/>
        </authorList>
    </citation>
    <scope>IDENTIFICATION</scope>
</reference>
<dbReference type="InterPro" id="IPR005651">
    <property type="entry name" value="Trm112-like"/>
</dbReference>
<reference evidence="6" key="2">
    <citation type="submission" date="2025-08" db="UniProtKB">
        <authorList>
            <consortium name="Ensembl"/>
        </authorList>
    </citation>
    <scope>IDENTIFICATION</scope>
</reference>
<evidence type="ECO:0000256" key="3">
    <source>
        <dbReference type="ARBA" id="ARBA00023128"/>
    </source>
</evidence>
<dbReference type="GO" id="GO:0005739">
    <property type="term" value="C:mitochondrion"/>
    <property type="evidence" value="ECO:0007669"/>
    <property type="project" value="UniProtKB-SubCell"/>
</dbReference>
<proteinExistence type="inferred from homology"/>
<evidence type="ECO:0000256" key="5">
    <source>
        <dbReference type="ARBA" id="ARBA00040939"/>
    </source>
</evidence>
<dbReference type="PANTHER" id="PTHR33505">
    <property type="entry name" value="ZGC:162634"/>
    <property type="match status" value="1"/>
</dbReference>
<dbReference type="Gene3D" id="2.20.25.10">
    <property type="match status" value="1"/>
</dbReference>
<dbReference type="HAMAP" id="MF_01187">
    <property type="entry name" value="UPF0434"/>
    <property type="match status" value="1"/>
</dbReference>
<evidence type="ECO:0000313" key="6">
    <source>
        <dbReference type="Ensembl" id="ENSGACP00000032996.1"/>
    </source>
</evidence>
<organism evidence="6 7">
    <name type="scientific">Gasterosteus aculeatus aculeatus</name>
    <name type="common">three-spined stickleback</name>
    <dbReference type="NCBI Taxonomy" id="481459"/>
    <lineage>
        <taxon>Eukaryota</taxon>
        <taxon>Metazoa</taxon>
        <taxon>Chordata</taxon>
        <taxon>Craniata</taxon>
        <taxon>Vertebrata</taxon>
        <taxon>Euteleostomi</taxon>
        <taxon>Actinopterygii</taxon>
        <taxon>Neopterygii</taxon>
        <taxon>Teleostei</taxon>
        <taxon>Neoteleostei</taxon>
        <taxon>Acanthomorphata</taxon>
        <taxon>Eupercaria</taxon>
        <taxon>Perciformes</taxon>
        <taxon>Cottioidei</taxon>
        <taxon>Gasterosteales</taxon>
        <taxon>Gasterosteidae</taxon>
        <taxon>Gasterosteus</taxon>
    </lineage>
</organism>
<dbReference type="Pfam" id="PF03966">
    <property type="entry name" value="Trm112p"/>
    <property type="match status" value="1"/>
</dbReference>
<dbReference type="Ensembl" id="ENSGACT00000055772.1">
    <property type="protein sequence ID" value="ENSGACP00000032996.1"/>
    <property type="gene ID" value="ENSGACG00000002434.2"/>
</dbReference>
<name>A0AAQ4P2H7_GASAC</name>